<proteinExistence type="predicted"/>
<evidence type="ECO:0000313" key="2">
    <source>
        <dbReference type="EMBL" id="MCY1004064.1"/>
    </source>
</evidence>
<gene>
    <name evidence="2" type="ORF">OV079_00455</name>
</gene>
<dbReference type="RefSeq" id="WP_267765591.1">
    <property type="nucleotide sequence ID" value="NZ_JAPNKE010000002.1"/>
</dbReference>
<feature type="region of interest" description="Disordered" evidence="1">
    <location>
        <begin position="100"/>
        <end position="167"/>
    </location>
</feature>
<organism evidence="2 3">
    <name type="scientific">Nannocystis pusilla</name>
    <dbReference type="NCBI Taxonomy" id="889268"/>
    <lineage>
        <taxon>Bacteria</taxon>
        <taxon>Pseudomonadati</taxon>
        <taxon>Myxococcota</taxon>
        <taxon>Polyangia</taxon>
        <taxon>Nannocystales</taxon>
        <taxon>Nannocystaceae</taxon>
        <taxon>Nannocystis</taxon>
    </lineage>
</organism>
<sequence>MTAPTSKMAVAFQSAMSDALKLTSVAAIDKAIAAFFAQYDSFKGLDFASYVAVSTWLRGFAYRWGMGDDGKLGQTYYVYSAPDAGKSGATSEGTIVFAKKADAPSPADPTDRQSGMTITLKATGGSTTALNSRTGRSSTATAGPSPSTARSVTRGRSPGSRLTPPRG</sequence>
<name>A0A9X3IV42_9BACT</name>
<keyword evidence="3" id="KW-1185">Reference proteome</keyword>
<dbReference type="AlphaFoldDB" id="A0A9X3IV42"/>
<reference evidence="2" key="1">
    <citation type="submission" date="2022-11" db="EMBL/GenBank/DDBJ databases">
        <title>Minimal conservation of predation-associated metabolite biosynthetic gene clusters underscores biosynthetic potential of Myxococcota including descriptions for ten novel species: Archangium lansinium sp. nov., Myxococcus landrumus sp. nov., Nannocystis bai.</title>
        <authorList>
            <person name="Ahearne A."/>
            <person name="Stevens C."/>
            <person name="Phillips K."/>
        </authorList>
    </citation>
    <scope>NUCLEOTIDE SEQUENCE</scope>
    <source>
        <strain evidence="2">Na p29</strain>
    </source>
</reference>
<dbReference type="EMBL" id="JAPNKE010000002">
    <property type="protein sequence ID" value="MCY1004064.1"/>
    <property type="molecule type" value="Genomic_DNA"/>
</dbReference>
<evidence type="ECO:0000256" key="1">
    <source>
        <dbReference type="SAM" id="MobiDB-lite"/>
    </source>
</evidence>
<feature type="compositionally biased region" description="Low complexity" evidence="1">
    <location>
        <begin position="136"/>
        <end position="151"/>
    </location>
</feature>
<evidence type="ECO:0000313" key="3">
    <source>
        <dbReference type="Proteomes" id="UP001150924"/>
    </source>
</evidence>
<protein>
    <submittedName>
        <fullName evidence="2">Uncharacterized protein</fullName>
    </submittedName>
</protein>
<feature type="compositionally biased region" description="Polar residues" evidence="1">
    <location>
        <begin position="124"/>
        <end position="135"/>
    </location>
</feature>
<comment type="caution">
    <text evidence="2">The sequence shown here is derived from an EMBL/GenBank/DDBJ whole genome shotgun (WGS) entry which is preliminary data.</text>
</comment>
<accession>A0A9X3IV42</accession>
<dbReference type="Proteomes" id="UP001150924">
    <property type="component" value="Unassembled WGS sequence"/>
</dbReference>